<dbReference type="PaxDb" id="8022-A0A060X1B8"/>
<evidence type="ECO:0008006" key="3">
    <source>
        <dbReference type="Google" id="ProtNLM"/>
    </source>
</evidence>
<dbReference type="InterPro" id="IPR036691">
    <property type="entry name" value="Endo/exonu/phosph_ase_sf"/>
</dbReference>
<accession>A0A060X1B8</accession>
<dbReference type="Proteomes" id="UP000193380">
    <property type="component" value="Unassembled WGS sequence"/>
</dbReference>
<dbReference type="Gene3D" id="3.60.10.10">
    <property type="entry name" value="Endonuclease/exonuclease/phosphatase"/>
    <property type="match status" value="1"/>
</dbReference>
<evidence type="ECO:0000313" key="2">
    <source>
        <dbReference type="Proteomes" id="UP000193380"/>
    </source>
</evidence>
<dbReference type="STRING" id="8022.A0A060X1B8"/>
<protein>
    <recommendedName>
        <fullName evidence="3">Endonuclease/exonuclease/phosphatase domain-containing protein</fullName>
    </recommendedName>
</protein>
<dbReference type="AlphaFoldDB" id="A0A060X1B8"/>
<dbReference type="PANTHER" id="PTHR33776:SF3">
    <property type="entry name" value="PHD-TYPE DOMAIN-CONTAINING PROTEIN"/>
    <property type="match status" value="1"/>
</dbReference>
<dbReference type="EMBL" id="FR904875">
    <property type="protein sequence ID" value="CDQ73052.1"/>
    <property type="molecule type" value="Genomic_DNA"/>
</dbReference>
<name>A0A060X1B8_ONCMY</name>
<reference evidence="1" key="1">
    <citation type="journal article" date="2014" name="Nat. Commun.">
        <title>The rainbow trout genome provides novel insights into evolution after whole-genome duplication in vertebrates.</title>
        <authorList>
            <person name="Berthelot C."/>
            <person name="Brunet F."/>
            <person name="Chalopin D."/>
            <person name="Juanchich A."/>
            <person name="Bernard M."/>
            <person name="Noel B."/>
            <person name="Bento P."/>
            <person name="Da Silva C."/>
            <person name="Labadie K."/>
            <person name="Alberti A."/>
            <person name="Aury J.M."/>
            <person name="Louis A."/>
            <person name="Dehais P."/>
            <person name="Bardou P."/>
            <person name="Montfort J."/>
            <person name="Klopp C."/>
            <person name="Cabau C."/>
            <person name="Gaspin C."/>
            <person name="Thorgaard G.H."/>
            <person name="Boussaha M."/>
            <person name="Quillet E."/>
            <person name="Guyomard R."/>
            <person name="Galiana D."/>
            <person name="Bobe J."/>
            <person name="Volff J.N."/>
            <person name="Genet C."/>
            <person name="Wincker P."/>
            <person name="Jaillon O."/>
            <person name="Roest Crollius H."/>
            <person name="Guiguen Y."/>
        </authorList>
    </citation>
    <scope>NUCLEOTIDE SEQUENCE [LARGE SCALE GENOMIC DNA]</scope>
</reference>
<reference evidence="1" key="2">
    <citation type="submission" date="2014-03" db="EMBL/GenBank/DDBJ databases">
        <authorList>
            <person name="Genoscope - CEA"/>
        </authorList>
    </citation>
    <scope>NUCLEOTIDE SEQUENCE</scope>
</reference>
<sequence length="181" mass="20190">MTFSSFELLVMKSMQPTQSLFIATVYRPPGPYTAFLTEFPEFLSDLVVIADNILIFGDFNIHMEKSTDPLQKAFGAIIDSVVLSHGINVVDLNAFPHNPGLSDQHFITFAIATNNLLRPQPRIIKSRAINSQTTQRFLDVLPDSLCLPKEARGQKSVNHLTEELNLTLRNTLDAPQQHSVG</sequence>
<gene>
    <name evidence="1" type="ORF">GSONMT00019231001</name>
</gene>
<dbReference type="SUPFAM" id="SSF56219">
    <property type="entry name" value="DNase I-like"/>
    <property type="match status" value="1"/>
</dbReference>
<dbReference type="PANTHER" id="PTHR33776">
    <property type="entry name" value="ENDO/EXONUCLEASE/PHOSPHATASE DOMAIN-CONTAINING PROTEIN"/>
    <property type="match status" value="1"/>
</dbReference>
<evidence type="ECO:0000313" key="1">
    <source>
        <dbReference type="EMBL" id="CDQ73052.1"/>
    </source>
</evidence>
<proteinExistence type="predicted"/>
<organism evidence="1 2">
    <name type="scientific">Oncorhynchus mykiss</name>
    <name type="common">Rainbow trout</name>
    <name type="synonym">Salmo gairdneri</name>
    <dbReference type="NCBI Taxonomy" id="8022"/>
    <lineage>
        <taxon>Eukaryota</taxon>
        <taxon>Metazoa</taxon>
        <taxon>Chordata</taxon>
        <taxon>Craniata</taxon>
        <taxon>Vertebrata</taxon>
        <taxon>Euteleostomi</taxon>
        <taxon>Actinopterygii</taxon>
        <taxon>Neopterygii</taxon>
        <taxon>Teleostei</taxon>
        <taxon>Protacanthopterygii</taxon>
        <taxon>Salmoniformes</taxon>
        <taxon>Salmonidae</taxon>
        <taxon>Salmoninae</taxon>
        <taxon>Oncorhynchus</taxon>
    </lineage>
</organism>